<keyword evidence="2" id="KW-0472">Membrane</keyword>
<dbReference type="OrthoDB" id="272322at2759"/>
<dbReference type="Pfam" id="PF04403">
    <property type="entry name" value="PqiA"/>
    <property type="match status" value="1"/>
</dbReference>
<keyword evidence="2" id="KW-1133">Transmembrane helix</keyword>
<feature type="transmembrane region" description="Helical" evidence="2">
    <location>
        <begin position="209"/>
        <end position="228"/>
    </location>
</feature>
<dbReference type="Proteomes" id="UP000051952">
    <property type="component" value="Unassembled WGS sequence"/>
</dbReference>
<feature type="transmembrane region" description="Helical" evidence="2">
    <location>
        <begin position="39"/>
        <end position="62"/>
    </location>
</feature>
<feature type="transmembrane region" description="Helical" evidence="2">
    <location>
        <begin position="363"/>
        <end position="387"/>
    </location>
</feature>
<feature type="transmembrane region" description="Helical" evidence="2">
    <location>
        <begin position="136"/>
        <end position="164"/>
    </location>
</feature>
<feature type="transmembrane region" description="Helical" evidence="2">
    <location>
        <begin position="83"/>
        <end position="102"/>
    </location>
</feature>
<gene>
    <name evidence="3" type="ORF">BSAL_02125</name>
</gene>
<keyword evidence="2" id="KW-0812">Transmembrane</keyword>
<name>A0A0S4JK99_BODSA</name>
<keyword evidence="4" id="KW-1185">Reference proteome</keyword>
<organism evidence="3 4">
    <name type="scientific">Bodo saltans</name>
    <name type="common">Flagellated protozoan</name>
    <dbReference type="NCBI Taxonomy" id="75058"/>
    <lineage>
        <taxon>Eukaryota</taxon>
        <taxon>Discoba</taxon>
        <taxon>Euglenozoa</taxon>
        <taxon>Kinetoplastea</taxon>
        <taxon>Metakinetoplastina</taxon>
        <taxon>Eubodonida</taxon>
        <taxon>Bodonidae</taxon>
        <taxon>Bodo</taxon>
    </lineage>
</organism>
<protein>
    <submittedName>
        <fullName evidence="3">Paraquat-inducible integral membrane protein, putative</fullName>
    </submittedName>
</protein>
<accession>A0A0S4JK99</accession>
<evidence type="ECO:0000256" key="2">
    <source>
        <dbReference type="SAM" id="Phobius"/>
    </source>
</evidence>
<proteinExistence type="predicted"/>
<dbReference type="PANTHER" id="PTHR34730:SF1">
    <property type="entry name" value="PARAQUAT-INDUCIBLE PROTEIN A"/>
    <property type="match status" value="1"/>
</dbReference>
<evidence type="ECO:0000313" key="3">
    <source>
        <dbReference type="EMBL" id="CUG90672.1"/>
    </source>
</evidence>
<feature type="transmembrane region" description="Helical" evidence="2">
    <location>
        <begin position="336"/>
        <end position="356"/>
    </location>
</feature>
<evidence type="ECO:0000256" key="1">
    <source>
        <dbReference type="SAM" id="MobiDB-lite"/>
    </source>
</evidence>
<dbReference type="InterPro" id="IPR007498">
    <property type="entry name" value="PqiA-like"/>
</dbReference>
<reference evidence="4" key="1">
    <citation type="submission" date="2015-09" db="EMBL/GenBank/DDBJ databases">
        <authorList>
            <consortium name="Pathogen Informatics"/>
        </authorList>
    </citation>
    <scope>NUCLEOTIDE SEQUENCE [LARGE SCALE GENOMIC DNA]</scope>
    <source>
        <strain evidence="4">Lake Konstanz</strain>
    </source>
</reference>
<evidence type="ECO:0000313" key="4">
    <source>
        <dbReference type="Proteomes" id="UP000051952"/>
    </source>
</evidence>
<dbReference type="PANTHER" id="PTHR34730">
    <property type="entry name" value="UNNAMED PRODUCT"/>
    <property type="match status" value="1"/>
</dbReference>
<dbReference type="VEuPathDB" id="TriTrypDB:BSAL_02125"/>
<dbReference type="EMBL" id="CYKH01001855">
    <property type="protein sequence ID" value="CUG90672.1"/>
    <property type="molecule type" value="Genomic_DNA"/>
</dbReference>
<sequence>MNPILAAVVSLLGPQQSSNGYHYNTIALNEAETNSQPPFALAVGLASLFSGCAIAVIGYSAYRHSKRPVVDRSGEPIPIHRVLMEDAFVVVTCFFTMFLFAWSNSTKAAAVIIGDSYTMYTFSLSSTIQDLYSAGLYALCVFITLFCGFYPYFKLLSIVVYSVILQRPQSKVLMFIDSCGKLSLLDTFMMIIMVTGLEVPGIATVTMLPSFYVFLVATFLSILVGNYATHGWRTDSRGVSGTPLRVQSNKFEQLQLTPRVKRQSSLSSEDDESKTPQERRQWNKRVALPAAAIIITGSVIAMTQYILQYNLSGIATIVTGNQRVFTLLDLLKATQWSIYGSGLLTVVIAPIIYSIGYPKSHVLGAWCATDALLLACVGGLLQLSQFVKFVMGPALSSVYQAEAELRTPLLGLFFSMLVQWLLVGSEVFRVDPASLVGRVLRCGRRHEKNSTIESSSLVQSPYASYTSEDVPTSQKIVE</sequence>
<feature type="transmembrane region" description="Helical" evidence="2">
    <location>
        <begin position="286"/>
        <end position="307"/>
    </location>
</feature>
<dbReference type="AlphaFoldDB" id="A0A0S4JK99"/>
<feature type="transmembrane region" description="Helical" evidence="2">
    <location>
        <begin position="184"/>
        <end position="203"/>
    </location>
</feature>
<feature type="region of interest" description="Disordered" evidence="1">
    <location>
        <begin position="259"/>
        <end position="281"/>
    </location>
</feature>